<organism evidence="2 3">
    <name type="scientific">Austropuccinia psidii MF-1</name>
    <dbReference type="NCBI Taxonomy" id="1389203"/>
    <lineage>
        <taxon>Eukaryota</taxon>
        <taxon>Fungi</taxon>
        <taxon>Dikarya</taxon>
        <taxon>Basidiomycota</taxon>
        <taxon>Pucciniomycotina</taxon>
        <taxon>Pucciniomycetes</taxon>
        <taxon>Pucciniales</taxon>
        <taxon>Sphaerophragmiaceae</taxon>
        <taxon>Austropuccinia</taxon>
    </lineage>
</organism>
<accession>A0A9Q3BRM0</accession>
<dbReference type="Proteomes" id="UP000765509">
    <property type="component" value="Unassembled WGS sequence"/>
</dbReference>
<evidence type="ECO:0000256" key="1">
    <source>
        <dbReference type="SAM" id="MobiDB-lite"/>
    </source>
</evidence>
<comment type="caution">
    <text evidence="2">The sequence shown here is derived from an EMBL/GenBank/DDBJ whole genome shotgun (WGS) entry which is preliminary data.</text>
</comment>
<protein>
    <submittedName>
        <fullName evidence="2">Uncharacterized protein</fullName>
    </submittedName>
</protein>
<name>A0A9Q3BRM0_9BASI</name>
<feature type="compositionally biased region" description="Basic and acidic residues" evidence="1">
    <location>
        <begin position="1"/>
        <end position="12"/>
    </location>
</feature>
<dbReference type="AlphaFoldDB" id="A0A9Q3BRM0"/>
<feature type="region of interest" description="Disordered" evidence="1">
    <location>
        <begin position="1"/>
        <end position="25"/>
    </location>
</feature>
<dbReference type="EMBL" id="AVOT02002638">
    <property type="protein sequence ID" value="MBW0471031.1"/>
    <property type="molecule type" value="Genomic_DNA"/>
</dbReference>
<proteinExistence type="predicted"/>
<gene>
    <name evidence="2" type="ORF">O181_010746</name>
</gene>
<evidence type="ECO:0000313" key="2">
    <source>
        <dbReference type="EMBL" id="MBW0471031.1"/>
    </source>
</evidence>
<keyword evidence="3" id="KW-1185">Reference proteome</keyword>
<sequence length="82" mass="9219">MVERAEDSGNDRPRHRPRGENFVQASHHFWRPPFLNSSLATRKQRITTPQANMDSLYISSSRSSRKSLLGVGLLLLKTGIGS</sequence>
<reference evidence="2" key="1">
    <citation type="submission" date="2021-03" db="EMBL/GenBank/DDBJ databases">
        <title>Draft genome sequence of rust myrtle Austropuccinia psidii MF-1, a brazilian biotype.</title>
        <authorList>
            <person name="Quecine M.C."/>
            <person name="Pachon D.M.R."/>
            <person name="Bonatelli M.L."/>
            <person name="Correr F.H."/>
            <person name="Franceschini L.M."/>
            <person name="Leite T.F."/>
            <person name="Margarido G.R.A."/>
            <person name="Almeida C.A."/>
            <person name="Ferrarezi J.A."/>
            <person name="Labate C.A."/>
        </authorList>
    </citation>
    <scope>NUCLEOTIDE SEQUENCE</scope>
    <source>
        <strain evidence="2">MF-1</strain>
    </source>
</reference>
<evidence type="ECO:0000313" key="3">
    <source>
        <dbReference type="Proteomes" id="UP000765509"/>
    </source>
</evidence>